<dbReference type="EMBL" id="JAAMPC010000006">
    <property type="protein sequence ID" value="KAG2308559.1"/>
    <property type="molecule type" value="Genomic_DNA"/>
</dbReference>
<dbReference type="Proteomes" id="UP000886595">
    <property type="component" value="Unassembled WGS sequence"/>
</dbReference>
<comment type="caution">
    <text evidence="1">The sequence shown here is derived from an EMBL/GenBank/DDBJ whole genome shotgun (WGS) entry which is preliminary data.</text>
</comment>
<sequence>MRERGASCVSVCFVSVLSFSRNLSIFFVSEKAIMSLSVVLRRKADDRFLSGTSMKRNPLSPWLVDETSHLSLSVVSLRSLSLCGSTGIGR</sequence>
<dbReference type="AlphaFoldDB" id="A0A8X8AML9"/>
<proteinExistence type="predicted"/>
<gene>
    <name evidence="1" type="ORF">Bca52824_028307</name>
</gene>
<accession>A0A8X8AML9</accession>
<reference evidence="1 2" key="1">
    <citation type="submission" date="2020-02" db="EMBL/GenBank/DDBJ databases">
        <authorList>
            <person name="Ma Q."/>
            <person name="Huang Y."/>
            <person name="Song X."/>
            <person name="Pei D."/>
        </authorList>
    </citation>
    <scope>NUCLEOTIDE SEQUENCE [LARGE SCALE GENOMIC DNA]</scope>
    <source>
        <strain evidence="1">Sxm20200214</strain>
        <tissue evidence="1">Leaf</tissue>
    </source>
</reference>
<evidence type="ECO:0000313" key="2">
    <source>
        <dbReference type="Proteomes" id="UP000886595"/>
    </source>
</evidence>
<organism evidence="1 2">
    <name type="scientific">Brassica carinata</name>
    <name type="common">Ethiopian mustard</name>
    <name type="synonym">Abyssinian cabbage</name>
    <dbReference type="NCBI Taxonomy" id="52824"/>
    <lineage>
        <taxon>Eukaryota</taxon>
        <taxon>Viridiplantae</taxon>
        <taxon>Streptophyta</taxon>
        <taxon>Embryophyta</taxon>
        <taxon>Tracheophyta</taxon>
        <taxon>Spermatophyta</taxon>
        <taxon>Magnoliopsida</taxon>
        <taxon>eudicotyledons</taxon>
        <taxon>Gunneridae</taxon>
        <taxon>Pentapetalae</taxon>
        <taxon>rosids</taxon>
        <taxon>malvids</taxon>
        <taxon>Brassicales</taxon>
        <taxon>Brassicaceae</taxon>
        <taxon>Brassiceae</taxon>
        <taxon>Brassica</taxon>
    </lineage>
</organism>
<evidence type="ECO:0000313" key="1">
    <source>
        <dbReference type="EMBL" id="KAG2308559.1"/>
    </source>
</evidence>
<protein>
    <submittedName>
        <fullName evidence="1">Uncharacterized protein</fullName>
    </submittedName>
</protein>
<keyword evidence="2" id="KW-1185">Reference proteome</keyword>
<name>A0A8X8AML9_BRACI</name>